<dbReference type="Pfam" id="PF08241">
    <property type="entry name" value="Methyltransf_11"/>
    <property type="match status" value="1"/>
</dbReference>
<gene>
    <name evidence="2" type="ORF">LCGC14_1371970</name>
</gene>
<dbReference type="SUPFAM" id="SSF53335">
    <property type="entry name" value="S-adenosyl-L-methionine-dependent methyltransferases"/>
    <property type="match status" value="1"/>
</dbReference>
<evidence type="ECO:0000313" key="2">
    <source>
        <dbReference type="EMBL" id="KKM77246.1"/>
    </source>
</evidence>
<accession>A0A0F9KR43</accession>
<reference evidence="2" key="1">
    <citation type="journal article" date="2015" name="Nature">
        <title>Complex archaea that bridge the gap between prokaryotes and eukaryotes.</title>
        <authorList>
            <person name="Spang A."/>
            <person name="Saw J.H."/>
            <person name="Jorgensen S.L."/>
            <person name="Zaremba-Niedzwiedzka K."/>
            <person name="Martijn J."/>
            <person name="Lind A.E."/>
            <person name="van Eijk R."/>
            <person name="Schleper C."/>
            <person name="Guy L."/>
            <person name="Ettema T.J."/>
        </authorList>
    </citation>
    <scope>NUCLEOTIDE SEQUENCE</scope>
</reference>
<dbReference type="InterPro" id="IPR013216">
    <property type="entry name" value="Methyltransf_11"/>
</dbReference>
<dbReference type="CDD" id="cd02440">
    <property type="entry name" value="AdoMet_MTases"/>
    <property type="match status" value="1"/>
</dbReference>
<dbReference type="InterPro" id="IPR029063">
    <property type="entry name" value="SAM-dependent_MTases_sf"/>
</dbReference>
<comment type="caution">
    <text evidence="2">The sequence shown here is derived from an EMBL/GenBank/DDBJ whole genome shotgun (WGS) entry which is preliminary data.</text>
</comment>
<dbReference type="GO" id="GO:0008757">
    <property type="term" value="F:S-adenosylmethionine-dependent methyltransferase activity"/>
    <property type="evidence" value="ECO:0007669"/>
    <property type="project" value="InterPro"/>
</dbReference>
<sequence length="191" mass="21827">MDIDELRKALGNEFAFIFNEINPIIQNFLLEKEAKILDIGTGMGRMAIILALNGYKVITGEPESDQSEYAKQDWVESAKKVEVDHLITYTPFNAENMQFVDGDFDTIFILGALHHIDDKKAALKECVRVLKSSGIICIFEPNRDGIKFIREKKFPTHPDSVDPRLFAKELSLIIEVRNLSFYDAFILKKEN</sequence>
<feature type="domain" description="Methyltransferase type 11" evidence="1">
    <location>
        <begin position="37"/>
        <end position="138"/>
    </location>
</feature>
<organism evidence="2">
    <name type="scientific">marine sediment metagenome</name>
    <dbReference type="NCBI Taxonomy" id="412755"/>
    <lineage>
        <taxon>unclassified sequences</taxon>
        <taxon>metagenomes</taxon>
        <taxon>ecological metagenomes</taxon>
    </lineage>
</organism>
<dbReference type="Gene3D" id="3.40.50.150">
    <property type="entry name" value="Vaccinia Virus protein VP39"/>
    <property type="match status" value="1"/>
</dbReference>
<name>A0A0F9KR43_9ZZZZ</name>
<proteinExistence type="predicted"/>
<protein>
    <recommendedName>
        <fullName evidence="1">Methyltransferase type 11 domain-containing protein</fullName>
    </recommendedName>
</protein>
<evidence type="ECO:0000259" key="1">
    <source>
        <dbReference type="Pfam" id="PF08241"/>
    </source>
</evidence>
<dbReference type="PANTHER" id="PTHR43591">
    <property type="entry name" value="METHYLTRANSFERASE"/>
    <property type="match status" value="1"/>
</dbReference>
<dbReference type="AlphaFoldDB" id="A0A0F9KR43"/>
<dbReference type="EMBL" id="LAZR01008672">
    <property type="protein sequence ID" value="KKM77246.1"/>
    <property type="molecule type" value="Genomic_DNA"/>
</dbReference>